<sequence>MAPPVCQTCGDIGFEEALVFCDSCKIEAIHRYCVGITPTPFTDYITWICEDCDESEIESDSIEVDQTAKLTHILKKSDRKRKKNRKGSSNHTWPVLAEDHGLQDATNVEPMEVSSSPINETVDYNSGTDHNAGTSKRSDSSSFRKEVDQTDKLLYISKENEKEKKKKKKDKTNKEKKNNTMSSNSNPLVLAAEDHDVQDATSVEPVKVSSLPVKGTTKESKKRKSSDSGNPHESTGLVRNGASASEAEKPSSVPDHSSCTSKRNDCGSGRKEVDQTSNLGNILEKSEKKKKKKKRSSNHSPPVLVVENNELHDAINVEPVEVSSLPIKETMEAKRQEISDGRKPHELTGLDGNGASVSEAENSSSVRHHDSYTTKKRKLSSGNIPVTENRQLADGNSSCKEAELNMPQTSERLTSMHCRAQPIKKPIWRGLMSVKGGTSYSFDGISAHLSSLACPIVHEKASSLRGCLSAEMFPRMEIWPKTFLKNGGPKDDSVALFFFPSSQSNDEKTFYSLVGEMEKNDLAMRCLLDDAELLLFTSFMLPVDFWSFNSKDYLWGVFKPRCTPPH</sequence>
<feature type="domain" description="PHD-type" evidence="8">
    <location>
        <begin position="3"/>
        <end position="55"/>
    </location>
</feature>
<accession>A0ABM0VUV5</accession>
<evidence type="ECO:0000256" key="1">
    <source>
        <dbReference type="ARBA" id="ARBA00022723"/>
    </source>
</evidence>
<evidence type="ECO:0000313" key="10">
    <source>
        <dbReference type="RefSeq" id="XP_010461428.1"/>
    </source>
</evidence>
<feature type="region of interest" description="Disordered" evidence="7">
    <location>
        <begin position="201"/>
        <end position="307"/>
    </location>
</feature>
<dbReference type="Proteomes" id="UP000694864">
    <property type="component" value="Chromosome 14"/>
</dbReference>
<feature type="compositionally biased region" description="Low complexity" evidence="7">
    <location>
        <begin position="353"/>
        <end position="365"/>
    </location>
</feature>
<evidence type="ECO:0000256" key="2">
    <source>
        <dbReference type="ARBA" id="ARBA00022771"/>
    </source>
</evidence>
<gene>
    <name evidence="10 11" type="primary">LOC104742151</name>
</gene>
<dbReference type="SMART" id="SM00249">
    <property type="entry name" value="PHD"/>
    <property type="match status" value="1"/>
</dbReference>
<evidence type="ECO:0000313" key="11">
    <source>
        <dbReference type="RefSeq" id="XP_019091274.1"/>
    </source>
</evidence>
<feature type="compositionally biased region" description="Basic residues" evidence="7">
    <location>
        <begin position="76"/>
        <end position="88"/>
    </location>
</feature>
<keyword evidence="3" id="KW-0862">Zinc</keyword>
<dbReference type="InterPro" id="IPR001965">
    <property type="entry name" value="Znf_PHD"/>
</dbReference>
<keyword evidence="4" id="KW-0805">Transcription regulation</keyword>
<reference evidence="10 11" key="3">
    <citation type="submission" date="2025-05" db="UniProtKB">
        <authorList>
            <consortium name="RefSeq"/>
        </authorList>
    </citation>
    <scope>IDENTIFICATION</scope>
    <source>
        <tissue evidence="10 11">Leaf</tissue>
    </source>
</reference>
<dbReference type="RefSeq" id="XP_010461428.1">
    <property type="nucleotide sequence ID" value="XM_010463126.2"/>
</dbReference>
<evidence type="ECO:0000259" key="8">
    <source>
        <dbReference type="PROSITE" id="PS50016"/>
    </source>
</evidence>
<organism evidence="9 10">
    <name type="scientific">Camelina sativa</name>
    <name type="common">False flax</name>
    <name type="synonym">Myagrum sativum</name>
    <dbReference type="NCBI Taxonomy" id="90675"/>
    <lineage>
        <taxon>Eukaryota</taxon>
        <taxon>Viridiplantae</taxon>
        <taxon>Streptophyta</taxon>
        <taxon>Embryophyta</taxon>
        <taxon>Tracheophyta</taxon>
        <taxon>Spermatophyta</taxon>
        <taxon>Magnoliopsida</taxon>
        <taxon>eudicotyledons</taxon>
        <taxon>Gunneridae</taxon>
        <taxon>Pentapetalae</taxon>
        <taxon>rosids</taxon>
        <taxon>malvids</taxon>
        <taxon>Brassicales</taxon>
        <taxon>Brassicaceae</taxon>
        <taxon>Camelineae</taxon>
        <taxon>Camelina</taxon>
    </lineage>
</organism>
<evidence type="ECO:0000256" key="4">
    <source>
        <dbReference type="ARBA" id="ARBA00023015"/>
    </source>
</evidence>
<keyword evidence="2 6" id="KW-0863">Zinc-finger</keyword>
<dbReference type="PANTHER" id="PTHR33304">
    <property type="match status" value="1"/>
</dbReference>
<feature type="region of interest" description="Disordered" evidence="7">
    <location>
        <begin position="332"/>
        <end position="380"/>
    </location>
</feature>
<feature type="compositionally biased region" description="Basic and acidic residues" evidence="7">
    <location>
        <begin position="332"/>
        <end position="348"/>
    </location>
</feature>
<keyword evidence="1" id="KW-0479">Metal-binding</keyword>
<dbReference type="PROSITE" id="PS50016">
    <property type="entry name" value="ZF_PHD_2"/>
    <property type="match status" value="1"/>
</dbReference>
<feature type="compositionally biased region" description="Basic residues" evidence="7">
    <location>
        <begin position="288"/>
        <end position="297"/>
    </location>
</feature>
<keyword evidence="9" id="KW-1185">Reference proteome</keyword>
<dbReference type="Gene3D" id="3.30.40.10">
    <property type="entry name" value="Zinc/RING finger domain, C3HC4 (zinc finger)"/>
    <property type="match status" value="1"/>
</dbReference>
<dbReference type="InterPro" id="IPR056280">
    <property type="entry name" value="AIPP2-like_SPOC"/>
</dbReference>
<evidence type="ECO:0000256" key="6">
    <source>
        <dbReference type="PROSITE-ProRule" id="PRU00146"/>
    </source>
</evidence>
<feature type="compositionally biased region" description="Basic and acidic residues" evidence="7">
    <location>
        <begin position="262"/>
        <end position="274"/>
    </location>
</feature>
<reference evidence="9" key="2">
    <citation type="journal article" date="2014" name="Nat. Commun.">
        <title>The emerging biofuel crop Camelina sativa retains a highly undifferentiated hexaploid genome structure.</title>
        <authorList>
            <person name="Kagale S."/>
            <person name="Koh C."/>
            <person name="Nixon J."/>
            <person name="Bollina V."/>
            <person name="Clarke W.E."/>
            <person name="Tuteja R."/>
            <person name="Spillane C."/>
            <person name="Robinson S.J."/>
            <person name="Links M.G."/>
            <person name="Clarke C."/>
            <person name="Higgins E.E."/>
            <person name="Huebert T."/>
            <person name="Sharpe A.G."/>
            <person name="Parkin I.A."/>
        </authorList>
    </citation>
    <scope>NUCLEOTIDE SEQUENCE [LARGE SCALE GENOMIC DNA]</scope>
    <source>
        <strain evidence="9">r\DH55</strain>
    </source>
</reference>
<dbReference type="InterPro" id="IPR019787">
    <property type="entry name" value="Znf_PHD-finger"/>
</dbReference>
<proteinExistence type="predicted"/>
<reference evidence="9" key="1">
    <citation type="journal article" date="1997" name="Nucleic Acids Res.">
        <title>tRNAscan-SE: a program for improved detection of transfer RNA genes in genomic sequence.</title>
        <authorList>
            <person name="Lowe T.M."/>
            <person name="Eddy S.R."/>
        </authorList>
    </citation>
    <scope>NUCLEOTIDE SEQUENCE [LARGE SCALE GENOMIC DNA]</scope>
    <source>
        <strain evidence="9">r\DH55</strain>
    </source>
</reference>
<evidence type="ECO:0000256" key="3">
    <source>
        <dbReference type="ARBA" id="ARBA00022833"/>
    </source>
</evidence>
<dbReference type="SUPFAM" id="SSF57903">
    <property type="entry name" value="FYVE/PHD zinc finger"/>
    <property type="match status" value="1"/>
</dbReference>
<dbReference type="Pfam" id="PF23121">
    <property type="entry name" value="SPOC_AIPP2"/>
    <property type="match status" value="1"/>
</dbReference>
<dbReference type="InterPro" id="IPR013083">
    <property type="entry name" value="Znf_RING/FYVE/PHD"/>
</dbReference>
<dbReference type="InterPro" id="IPR011011">
    <property type="entry name" value="Znf_FYVE_PHD"/>
</dbReference>
<evidence type="ECO:0000256" key="7">
    <source>
        <dbReference type="SAM" id="MobiDB-lite"/>
    </source>
</evidence>
<protein>
    <submittedName>
        <fullName evidence="10 11">Uncharacterized protein LOC104742151</fullName>
    </submittedName>
</protein>
<evidence type="ECO:0000313" key="9">
    <source>
        <dbReference type="Proteomes" id="UP000694864"/>
    </source>
</evidence>
<dbReference type="Pfam" id="PF00628">
    <property type="entry name" value="PHD"/>
    <property type="match status" value="1"/>
</dbReference>
<feature type="compositionally biased region" description="Basic and acidic residues" evidence="7">
    <location>
        <begin position="136"/>
        <end position="151"/>
    </location>
</feature>
<keyword evidence="5" id="KW-0804">Transcription</keyword>
<evidence type="ECO:0000256" key="5">
    <source>
        <dbReference type="ARBA" id="ARBA00023163"/>
    </source>
</evidence>
<dbReference type="PANTHER" id="PTHR33304:SF18">
    <property type="entry name" value="CHROMATIN REGULATOR PHD FAMILY-RELATED"/>
    <property type="match status" value="1"/>
</dbReference>
<dbReference type="CDD" id="cd15489">
    <property type="entry name" value="PHD_SF"/>
    <property type="match status" value="1"/>
</dbReference>
<feature type="compositionally biased region" description="Polar residues" evidence="7">
    <location>
        <begin position="113"/>
        <end position="135"/>
    </location>
</feature>
<dbReference type="GeneID" id="104742151"/>
<dbReference type="RefSeq" id="XP_019091274.1">
    <property type="nucleotide sequence ID" value="XM_019235729.1"/>
</dbReference>
<feature type="region of interest" description="Disordered" evidence="7">
    <location>
        <begin position="76"/>
        <end position="187"/>
    </location>
</feature>
<dbReference type="InterPro" id="IPR049914">
    <property type="entry name" value="PHD1-3/5-6"/>
</dbReference>
<name>A0ABM0VUV5_CAMSA</name>